<comment type="similarity">
    <text evidence="5">Belongs to the TDD superfamily. DTWD2 family.</text>
</comment>
<feature type="compositionally biased region" description="Gly residues" evidence="7">
    <location>
        <begin position="200"/>
        <end position="216"/>
    </location>
</feature>
<feature type="domain" description="DTW" evidence="8">
    <location>
        <begin position="528"/>
        <end position="748"/>
    </location>
</feature>
<name>A0ABQ6MVQ4_9STRA</name>
<feature type="non-terminal residue" evidence="9">
    <location>
        <position position="1"/>
    </location>
</feature>
<dbReference type="PANTHER" id="PTHR21392:SF0">
    <property type="entry name" value="TRNA-URIDINE AMINOCARBOXYPROPYLTRANSFERASE 2"/>
    <property type="match status" value="1"/>
</dbReference>
<evidence type="ECO:0000256" key="5">
    <source>
        <dbReference type="ARBA" id="ARBA00034489"/>
    </source>
</evidence>
<accession>A0ABQ6MVQ4</accession>
<sequence length="756" mass="78630">ALKGIVVAAGPALGGRMRLSSAQENRAKTSSLDFARGSDGDIWAALDSLADDSPLDIAFAAAGAELMEGGNPLFPQRGEPERRYNQGLLSAASQAAALAASLPPTPPRNGLPPAAAAAPQAGDFGDPGFGDPDFSNMRRSSMEFLADALEDMDGVAEGGAPPEGGAQADAFHAQADAFHALAARAAASVEPTSLTQMGQAGQGRQGSVTGGGGGQGGREHSLDPSGRNAGVGVGGMGRRGAGGGDRGGAMLAPAAGPPLTSQNSAQFVNYTGTSSTDSRAESNEMINILANGAISDPSAVQAIPSHNPMASASAAFLSQMQSQRGGPASQWRGVGIGNNRKEGTGQRRRSSGKSHKLLAIAPQGSFTEDMPIAPPPMKKKASADVEAMLLTYKPPSAFPGDLLSKLDSLKKRVAELFMEGIIFQNECFMILQLAGMSNNFLLDQLKSAVEDRADGNSTKLNMLFKTAASFFQPESGSMAPILRSQAREKDLSSVWALKSKLIERGLSGPALFEALTSHVLEQKEKHLSASRCRRCYHSSSLCICPQLLPALALSVNCKILVLMHHKEYMSAGNSGKVLSILLPPDQAEIFVYGKAGEMERLEAEINKDPAHALTLWPGDGAGSLEGWRSALPAGSPWAAAADAGAPPLLRIVVLDGVYSHARNMLGAMKKRLANSPPFVALRPTTLSVFHRAQKNYGAASTGGGGALRICSVEAAALLLKELGEQDEACQRLVGAVVANNDALVHLRDPSRNVGKG</sequence>
<evidence type="ECO:0000256" key="6">
    <source>
        <dbReference type="ARBA" id="ARBA00048718"/>
    </source>
</evidence>
<reference evidence="9 10" key="1">
    <citation type="journal article" date="2023" name="Commun. Biol.">
        <title>Genome analysis of Parmales, the sister group of diatoms, reveals the evolutionary specialization of diatoms from phago-mixotrophs to photoautotrophs.</title>
        <authorList>
            <person name="Ban H."/>
            <person name="Sato S."/>
            <person name="Yoshikawa S."/>
            <person name="Yamada K."/>
            <person name="Nakamura Y."/>
            <person name="Ichinomiya M."/>
            <person name="Sato N."/>
            <person name="Blanc-Mathieu R."/>
            <person name="Endo H."/>
            <person name="Kuwata A."/>
            <person name="Ogata H."/>
        </authorList>
    </citation>
    <scope>NUCLEOTIDE SEQUENCE [LARGE SCALE GENOMIC DNA]</scope>
</reference>
<proteinExistence type="inferred from homology"/>
<evidence type="ECO:0000256" key="1">
    <source>
        <dbReference type="ARBA" id="ARBA00012386"/>
    </source>
</evidence>
<dbReference type="InterPro" id="IPR005636">
    <property type="entry name" value="DTW"/>
</dbReference>
<keyword evidence="10" id="KW-1185">Reference proteome</keyword>
<evidence type="ECO:0000256" key="7">
    <source>
        <dbReference type="SAM" id="MobiDB-lite"/>
    </source>
</evidence>
<evidence type="ECO:0000256" key="3">
    <source>
        <dbReference type="ARBA" id="ARBA00022691"/>
    </source>
</evidence>
<feature type="region of interest" description="Disordered" evidence="7">
    <location>
        <begin position="324"/>
        <end position="354"/>
    </location>
</feature>
<feature type="compositionally biased region" description="Low complexity" evidence="7">
    <location>
        <begin position="248"/>
        <end position="259"/>
    </location>
</feature>
<comment type="catalytic activity">
    <reaction evidence="6">
        <text>a uridine in tRNA + S-adenosyl-L-methionine = a 3-[(3S)-3-amino-3-carboxypropyl]uridine in tRNA + S-methyl-5'-thioadenosine + H(+)</text>
        <dbReference type="Rhea" id="RHEA:62432"/>
        <dbReference type="Rhea" id="RHEA-COMP:13339"/>
        <dbReference type="Rhea" id="RHEA-COMP:16092"/>
        <dbReference type="ChEBI" id="CHEBI:15378"/>
        <dbReference type="ChEBI" id="CHEBI:17509"/>
        <dbReference type="ChEBI" id="CHEBI:59789"/>
        <dbReference type="ChEBI" id="CHEBI:65315"/>
        <dbReference type="ChEBI" id="CHEBI:82930"/>
        <dbReference type="EC" id="2.5.1.25"/>
    </reaction>
</comment>
<dbReference type="EMBL" id="BRYB01003264">
    <property type="protein sequence ID" value="GMI33714.1"/>
    <property type="molecule type" value="Genomic_DNA"/>
</dbReference>
<evidence type="ECO:0000256" key="4">
    <source>
        <dbReference type="ARBA" id="ARBA00022694"/>
    </source>
</evidence>
<keyword evidence="4" id="KW-0819">tRNA processing</keyword>
<evidence type="ECO:0000256" key="2">
    <source>
        <dbReference type="ARBA" id="ARBA00022679"/>
    </source>
</evidence>
<dbReference type="InterPro" id="IPR039262">
    <property type="entry name" value="DTWD2/TAPT"/>
</dbReference>
<keyword evidence="2" id="KW-0808">Transferase</keyword>
<evidence type="ECO:0000259" key="8">
    <source>
        <dbReference type="SMART" id="SM01144"/>
    </source>
</evidence>
<evidence type="ECO:0000313" key="10">
    <source>
        <dbReference type="Proteomes" id="UP001165060"/>
    </source>
</evidence>
<feature type="compositionally biased region" description="Gly residues" evidence="7">
    <location>
        <begin position="229"/>
        <end position="247"/>
    </location>
</feature>
<dbReference type="PANTHER" id="PTHR21392">
    <property type="entry name" value="TRNA-URIDINE AMINOCARBOXYPROPYLTRANSFERASE 2"/>
    <property type="match status" value="1"/>
</dbReference>
<dbReference type="Proteomes" id="UP001165060">
    <property type="component" value="Unassembled WGS sequence"/>
</dbReference>
<comment type="caution">
    <text evidence="9">The sequence shown here is derived from an EMBL/GenBank/DDBJ whole genome shotgun (WGS) entry which is preliminary data.</text>
</comment>
<dbReference type="SMART" id="SM01144">
    <property type="entry name" value="DTW"/>
    <property type="match status" value="1"/>
</dbReference>
<evidence type="ECO:0000313" key="9">
    <source>
        <dbReference type="EMBL" id="GMI33714.1"/>
    </source>
</evidence>
<feature type="region of interest" description="Disordered" evidence="7">
    <location>
        <begin position="192"/>
        <end position="264"/>
    </location>
</feature>
<dbReference type="Pfam" id="PF03942">
    <property type="entry name" value="DTW"/>
    <property type="match status" value="1"/>
</dbReference>
<keyword evidence="3" id="KW-0949">S-adenosyl-L-methionine</keyword>
<organism evidence="9 10">
    <name type="scientific">Tetraparma gracilis</name>
    <dbReference type="NCBI Taxonomy" id="2962635"/>
    <lineage>
        <taxon>Eukaryota</taxon>
        <taxon>Sar</taxon>
        <taxon>Stramenopiles</taxon>
        <taxon>Ochrophyta</taxon>
        <taxon>Bolidophyceae</taxon>
        <taxon>Parmales</taxon>
        <taxon>Triparmaceae</taxon>
        <taxon>Tetraparma</taxon>
    </lineage>
</organism>
<dbReference type="EC" id="2.5.1.25" evidence="1"/>
<protein>
    <recommendedName>
        <fullName evidence="1">tRNA-uridine aminocarboxypropyltransferase</fullName>
        <ecNumber evidence="1">2.5.1.25</ecNumber>
    </recommendedName>
</protein>
<gene>
    <name evidence="9" type="ORF">TeGR_g846</name>
</gene>